<dbReference type="RefSeq" id="WP_371435277.1">
    <property type="nucleotide sequence ID" value="NZ_JBHSRS010000081.1"/>
</dbReference>
<organism evidence="1 2">
    <name type="scientific">Polaromonas aquatica</name>
    <dbReference type="NCBI Taxonomy" id="332657"/>
    <lineage>
        <taxon>Bacteria</taxon>
        <taxon>Pseudomonadati</taxon>
        <taxon>Pseudomonadota</taxon>
        <taxon>Betaproteobacteria</taxon>
        <taxon>Burkholderiales</taxon>
        <taxon>Comamonadaceae</taxon>
        <taxon>Polaromonas</taxon>
    </lineage>
</organism>
<evidence type="ECO:0000313" key="1">
    <source>
        <dbReference type="EMBL" id="MFC6282963.1"/>
    </source>
</evidence>
<name>A0ABW1U0A1_9BURK</name>
<protein>
    <recommendedName>
        <fullName evidence="3">Lipoprotein</fullName>
    </recommendedName>
</protein>
<dbReference type="PROSITE" id="PS51257">
    <property type="entry name" value="PROKAR_LIPOPROTEIN"/>
    <property type="match status" value="1"/>
</dbReference>
<dbReference type="Proteomes" id="UP001596270">
    <property type="component" value="Unassembled WGS sequence"/>
</dbReference>
<reference evidence="2" key="1">
    <citation type="journal article" date="2019" name="Int. J. Syst. Evol. Microbiol.">
        <title>The Global Catalogue of Microorganisms (GCM) 10K type strain sequencing project: providing services to taxonomists for standard genome sequencing and annotation.</title>
        <authorList>
            <consortium name="The Broad Institute Genomics Platform"/>
            <consortium name="The Broad Institute Genome Sequencing Center for Infectious Disease"/>
            <person name="Wu L."/>
            <person name="Ma J."/>
        </authorList>
    </citation>
    <scope>NUCLEOTIDE SEQUENCE [LARGE SCALE GENOMIC DNA]</scope>
    <source>
        <strain evidence="2">CCUG 39402</strain>
    </source>
</reference>
<keyword evidence="2" id="KW-1185">Reference proteome</keyword>
<evidence type="ECO:0000313" key="2">
    <source>
        <dbReference type="Proteomes" id="UP001596270"/>
    </source>
</evidence>
<accession>A0ABW1U0A1</accession>
<evidence type="ECO:0008006" key="3">
    <source>
        <dbReference type="Google" id="ProtNLM"/>
    </source>
</evidence>
<gene>
    <name evidence="1" type="ORF">ACFQND_17200</name>
</gene>
<comment type="caution">
    <text evidence="1">The sequence shown here is derived from an EMBL/GenBank/DDBJ whole genome shotgun (WGS) entry which is preliminary data.</text>
</comment>
<sequence length="225" mass="23668">MSISRIPFFAGLLSLVLAGCSSGPKPPDWQLEAKGSMERSVAAYLQGNSRVEGVEFARARTEISSTGRIDLMARAELLHCASHVASLVFEPCTGFEKLRQDAAPAERAYADYLAARLQLQDVALLPEQQRGAAAAGMGSSDAAVKGMTDPLSQLVAAGVALQAGRASPALVQLAVDTASAQGWRRPLLAWLGVQASLAEKGGDSEQAARLRRRIELTQGDAKAAP</sequence>
<dbReference type="EMBL" id="JBHSRS010000081">
    <property type="protein sequence ID" value="MFC6282963.1"/>
    <property type="molecule type" value="Genomic_DNA"/>
</dbReference>
<proteinExistence type="predicted"/>